<dbReference type="EMBL" id="LGSR01000022">
    <property type="protein sequence ID" value="KOS18213.1"/>
    <property type="molecule type" value="Genomic_DNA"/>
</dbReference>
<dbReference type="Gene3D" id="3.60.21.10">
    <property type="match status" value="1"/>
</dbReference>
<comment type="caution">
    <text evidence="2">The sequence shown here is derived from an EMBL/GenBank/DDBJ whole genome shotgun (WGS) entry which is preliminary data.</text>
</comment>
<reference evidence="2 3" key="1">
    <citation type="submission" date="2015-07" db="EMBL/GenBank/DDBJ databases">
        <title>The genome of the fungus Escovopsis weberi, a specialized disease agent of ant agriculture.</title>
        <authorList>
            <person name="de Man T.J."/>
            <person name="Stajich J.E."/>
            <person name="Kubicek C.P."/>
            <person name="Chenthamara K."/>
            <person name="Atanasova L."/>
            <person name="Druzhinina I.S."/>
            <person name="Birnbaum S."/>
            <person name="Barribeau S.M."/>
            <person name="Teiling C."/>
            <person name="Suen G."/>
            <person name="Currie C."/>
            <person name="Gerardo N.M."/>
        </authorList>
    </citation>
    <scope>NUCLEOTIDE SEQUENCE [LARGE SCALE GENOMIC DNA]</scope>
</reference>
<evidence type="ECO:0000313" key="2">
    <source>
        <dbReference type="EMBL" id="KOS18213.1"/>
    </source>
</evidence>
<protein>
    <submittedName>
        <fullName evidence="2">Putative rhamnogalacturonate lyase C</fullName>
    </submittedName>
</protein>
<dbReference type="PANTHER" id="PTHR12905">
    <property type="entry name" value="METALLOPHOSPHOESTERASE"/>
    <property type="match status" value="1"/>
</dbReference>
<dbReference type="Pfam" id="PF00149">
    <property type="entry name" value="Metallophos"/>
    <property type="match status" value="1"/>
</dbReference>
<dbReference type="InterPro" id="IPR029052">
    <property type="entry name" value="Metallo-depent_PP-like"/>
</dbReference>
<feature type="domain" description="Calcineurin-like phosphoesterase" evidence="1">
    <location>
        <begin position="58"/>
        <end position="238"/>
    </location>
</feature>
<proteinExistence type="predicted"/>
<keyword evidence="2" id="KW-0456">Lyase</keyword>
<gene>
    <name evidence="2" type="ORF">ESCO_003220</name>
</gene>
<dbReference type="CDD" id="cd07379">
    <property type="entry name" value="MPP_239FB"/>
    <property type="match status" value="1"/>
</dbReference>
<organism evidence="2 3">
    <name type="scientific">Escovopsis weberi</name>
    <dbReference type="NCBI Taxonomy" id="150374"/>
    <lineage>
        <taxon>Eukaryota</taxon>
        <taxon>Fungi</taxon>
        <taxon>Dikarya</taxon>
        <taxon>Ascomycota</taxon>
        <taxon>Pezizomycotina</taxon>
        <taxon>Sordariomycetes</taxon>
        <taxon>Hypocreomycetidae</taxon>
        <taxon>Hypocreales</taxon>
        <taxon>Hypocreaceae</taxon>
        <taxon>Escovopsis</taxon>
    </lineage>
</organism>
<accession>A0A0M9VSY7</accession>
<evidence type="ECO:0000313" key="3">
    <source>
        <dbReference type="Proteomes" id="UP000053831"/>
    </source>
</evidence>
<dbReference type="SUPFAM" id="SSF56300">
    <property type="entry name" value="Metallo-dependent phosphatases"/>
    <property type="match status" value="1"/>
</dbReference>
<sequence length="328" mass="37135">MGLLVWLGLRRPNQWERPTLLDSMLQSPLTFFAVKFYHVCLLLRGRPFRPPPNRDPIRVVCVSDTHDQEVHIPEGDILIHAGDLTNSGLAADIQKQLDWLKAQRHQVKIVVAGNHDSYFDPRSRLESDVHSSAALDLDGLVYLESDLTVQQVKGRSVSIFGVPDIPECGPPSFAFQYSPVNQPWFSKVPPETDILITHCPPADDEEAHHLDNDLGDPFLLREVWRVKPRLHVFGHVHWGAGKEPIYFDEMQRVYERLLSRPQRGFLWDLVPNPAWWDTLLIVAHGVHSLLWKWIMGGPGSNEGSLMVNAAQMVGSTGRVRSRAVVVDI</sequence>
<dbReference type="GO" id="GO:0016829">
    <property type="term" value="F:lyase activity"/>
    <property type="evidence" value="ECO:0007669"/>
    <property type="project" value="UniProtKB-KW"/>
</dbReference>
<dbReference type="PANTHER" id="PTHR12905:SF18">
    <property type="entry name" value="ESTER HYDROLASE, PUTATIVE (AFU_ORTHOLOGUE AFUA_4G03130)-RELATED"/>
    <property type="match status" value="1"/>
</dbReference>
<dbReference type="AlphaFoldDB" id="A0A0M9VSY7"/>
<dbReference type="GO" id="GO:0016787">
    <property type="term" value="F:hydrolase activity"/>
    <property type="evidence" value="ECO:0007669"/>
    <property type="project" value="InterPro"/>
</dbReference>
<name>A0A0M9VSY7_ESCWE</name>
<keyword evidence="3" id="KW-1185">Reference proteome</keyword>
<dbReference type="OrthoDB" id="630188at2759"/>
<dbReference type="Proteomes" id="UP000053831">
    <property type="component" value="Unassembled WGS sequence"/>
</dbReference>
<dbReference type="InterPro" id="IPR004843">
    <property type="entry name" value="Calcineurin-like_PHP"/>
</dbReference>
<dbReference type="InterPro" id="IPR051693">
    <property type="entry name" value="UPF0046_metallophosphoest"/>
</dbReference>
<evidence type="ECO:0000259" key="1">
    <source>
        <dbReference type="Pfam" id="PF00149"/>
    </source>
</evidence>